<dbReference type="SUPFAM" id="SSF52833">
    <property type="entry name" value="Thioredoxin-like"/>
    <property type="match status" value="1"/>
</dbReference>
<organism evidence="1 2">
    <name type="scientific">Phrynosoma platyrhinos</name>
    <name type="common">Desert horned lizard</name>
    <dbReference type="NCBI Taxonomy" id="52577"/>
    <lineage>
        <taxon>Eukaryota</taxon>
        <taxon>Metazoa</taxon>
        <taxon>Chordata</taxon>
        <taxon>Craniata</taxon>
        <taxon>Vertebrata</taxon>
        <taxon>Euteleostomi</taxon>
        <taxon>Lepidosauria</taxon>
        <taxon>Squamata</taxon>
        <taxon>Bifurcata</taxon>
        <taxon>Unidentata</taxon>
        <taxon>Episquamata</taxon>
        <taxon>Toxicofera</taxon>
        <taxon>Iguania</taxon>
        <taxon>Phrynosomatidae</taxon>
        <taxon>Phrynosomatinae</taxon>
        <taxon>Phrynosoma</taxon>
    </lineage>
</organism>
<dbReference type="Gene3D" id="3.40.30.10">
    <property type="entry name" value="Glutaredoxin"/>
    <property type="match status" value="1"/>
</dbReference>
<evidence type="ECO:0000313" key="2">
    <source>
        <dbReference type="Proteomes" id="UP000826234"/>
    </source>
</evidence>
<name>A0ABQ7T7H9_PHRPL</name>
<reference evidence="1 2" key="1">
    <citation type="journal article" date="2022" name="Gigascience">
        <title>A chromosome-level genome assembly and annotation of the desert horned lizard, Phrynosoma platyrhinos, provides insight into chromosomal rearrangements among reptiles.</title>
        <authorList>
            <person name="Koochekian N."/>
            <person name="Ascanio A."/>
            <person name="Farleigh K."/>
            <person name="Card D.C."/>
            <person name="Schield D.R."/>
            <person name="Castoe T.A."/>
            <person name="Jezkova T."/>
        </authorList>
    </citation>
    <scope>NUCLEOTIDE SEQUENCE [LARGE SCALE GENOMIC DNA]</scope>
    <source>
        <strain evidence="1">NK-2021</strain>
    </source>
</reference>
<comment type="caution">
    <text evidence="1">The sequence shown here is derived from an EMBL/GenBank/DDBJ whole genome shotgun (WGS) entry which is preliminary data.</text>
</comment>
<sequence>MLIVLRLVEQREEAFLKVNPVGQVPAMKDGDFALSERSVLWPFSWGDVKALQLPSSITRRSGVLGAAVQQR</sequence>
<proteinExistence type="predicted"/>
<keyword evidence="2" id="KW-1185">Reference proteome</keyword>
<protein>
    <recommendedName>
        <fullName evidence="3">GST N-terminal domain-containing protein</fullName>
    </recommendedName>
</protein>
<dbReference type="Proteomes" id="UP000826234">
    <property type="component" value="Unassembled WGS sequence"/>
</dbReference>
<dbReference type="EMBL" id="JAIPUX010001211">
    <property type="protein sequence ID" value="KAH0625692.1"/>
    <property type="molecule type" value="Genomic_DNA"/>
</dbReference>
<dbReference type="InterPro" id="IPR036249">
    <property type="entry name" value="Thioredoxin-like_sf"/>
</dbReference>
<evidence type="ECO:0000313" key="1">
    <source>
        <dbReference type="EMBL" id="KAH0625692.1"/>
    </source>
</evidence>
<gene>
    <name evidence="1" type="ORF">JD844_015287</name>
</gene>
<accession>A0ABQ7T7H9</accession>
<evidence type="ECO:0008006" key="3">
    <source>
        <dbReference type="Google" id="ProtNLM"/>
    </source>
</evidence>